<keyword evidence="3" id="KW-1185">Reference proteome</keyword>
<dbReference type="EMBL" id="JBHXPM010000005">
    <property type="protein sequence ID" value="MFD3955871.1"/>
    <property type="molecule type" value="Genomic_DNA"/>
</dbReference>
<comment type="caution">
    <text evidence="2">The sequence shown here is derived from an EMBL/GenBank/DDBJ whole genome shotgun (WGS) entry which is preliminary data.</text>
</comment>
<name>A0ABW6DPV5_9ACTN</name>
<sequence length="110" mass="12237">MTDFDASDIAAMRKEGDLRSFLRDQLRAGRTQKTTPPAPPPKPPGYRPGAWPTGTRPPDPPAQRHPPAAWETALTEYRNWLTTADHTELAQPNNLRHQCGCAACTPRRNP</sequence>
<dbReference type="Proteomes" id="UP001598300">
    <property type="component" value="Unassembled WGS sequence"/>
</dbReference>
<dbReference type="RefSeq" id="WP_141760861.1">
    <property type="nucleotide sequence ID" value="NZ_JBHVRE010000013.1"/>
</dbReference>
<evidence type="ECO:0000313" key="2">
    <source>
        <dbReference type="EMBL" id="MFD3955871.1"/>
    </source>
</evidence>
<feature type="compositionally biased region" description="Basic and acidic residues" evidence="1">
    <location>
        <begin position="16"/>
        <end position="27"/>
    </location>
</feature>
<protein>
    <submittedName>
        <fullName evidence="2">Uncharacterized protein</fullName>
    </submittedName>
</protein>
<proteinExistence type="predicted"/>
<feature type="compositionally biased region" description="Pro residues" evidence="1">
    <location>
        <begin position="55"/>
        <end position="64"/>
    </location>
</feature>
<gene>
    <name evidence="2" type="ORF">ACFWR3_07270</name>
</gene>
<evidence type="ECO:0000313" key="3">
    <source>
        <dbReference type="Proteomes" id="UP001598300"/>
    </source>
</evidence>
<evidence type="ECO:0000256" key="1">
    <source>
        <dbReference type="SAM" id="MobiDB-lite"/>
    </source>
</evidence>
<feature type="compositionally biased region" description="Pro residues" evidence="1">
    <location>
        <begin position="36"/>
        <end position="46"/>
    </location>
</feature>
<accession>A0ABW6DPV5</accession>
<organism evidence="2 3">
    <name type="scientific">Streptomyces bacillaris</name>
    <dbReference type="NCBI Taxonomy" id="68179"/>
    <lineage>
        <taxon>Bacteria</taxon>
        <taxon>Bacillati</taxon>
        <taxon>Actinomycetota</taxon>
        <taxon>Actinomycetes</taxon>
        <taxon>Kitasatosporales</taxon>
        <taxon>Streptomycetaceae</taxon>
        <taxon>Streptomyces</taxon>
    </lineage>
</organism>
<feature type="region of interest" description="Disordered" evidence="1">
    <location>
        <begin position="16"/>
        <end position="67"/>
    </location>
</feature>
<reference evidence="2 3" key="1">
    <citation type="submission" date="2024-09" db="EMBL/GenBank/DDBJ databases">
        <title>The Natural Products Discovery Center: Release of the First 8490 Sequenced Strains for Exploring Actinobacteria Biosynthetic Diversity.</title>
        <authorList>
            <person name="Kalkreuter E."/>
            <person name="Kautsar S.A."/>
            <person name="Yang D."/>
            <person name="Bader C.D."/>
            <person name="Teijaro C.N."/>
            <person name="Fluegel L."/>
            <person name="Davis C.M."/>
            <person name="Simpson J.R."/>
            <person name="Lauterbach L."/>
            <person name="Steele A.D."/>
            <person name="Gui C."/>
            <person name="Meng S."/>
            <person name="Li G."/>
            <person name="Viehrig K."/>
            <person name="Ye F."/>
            <person name="Su P."/>
            <person name="Kiefer A.F."/>
            <person name="Nichols A."/>
            <person name="Cepeda A.J."/>
            <person name="Yan W."/>
            <person name="Fan B."/>
            <person name="Jiang Y."/>
            <person name="Adhikari A."/>
            <person name="Zheng C.-J."/>
            <person name="Schuster L."/>
            <person name="Cowan T.M."/>
            <person name="Smanski M.J."/>
            <person name="Chevrette M.G."/>
            <person name="De Carvalho L.P.S."/>
            <person name="Shen B."/>
        </authorList>
    </citation>
    <scope>NUCLEOTIDE SEQUENCE [LARGE SCALE GENOMIC DNA]</scope>
    <source>
        <strain evidence="2 3">NPDC058584</strain>
    </source>
</reference>